<dbReference type="FunFam" id="1.20.1280.290:FF:000004">
    <property type="entry name" value="Sugar transporter SWEET"/>
    <property type="match status" value="1"/>
</dbReference>
<dbReference type="KEGG" id="cin:101243376"/>
<dbReference type="InterPro" id="IPR047664">
    <property type="entry name" value="SWEET"/>
</dbReference>
<evidence type="ECO:0000256" key="7">
    <source>
        <dbReference type="ARBA" id="ARBA00022692"/>
    </source>
</evidence>
<feature type="transmembrane region" description="Helical" evidence="12">
    <location>
        <begin position="185"/>
        <end position="206"/>
    </location>
</feature>
<dbReference type="OMA" id="CSLWLRY"/>
<evidence type="ECO:0000256" key="6">
    <source>
        <dbReference type="ARBA" id="ARBA00022597"/>
    </source>
</evidence>
<keyword evidence="11 12" id="KW-0472">Membrane</keyword>
<dbReference type="GO" id="GO:0051119">
    <property type="term" value="F:sugar transmembrane transporter activity"/>
    <property type="evidence" value="ECO:0000318"/>
    <property type="project" value="GO_Central"/>
</dbReference>
<dbReference type="PANTHER" id="PTHR10791">
    <property type="entry name" value="RAG1-ACTIVATING PROTEIN 1"/>
    <property type="match status" value="1"/>
</dbReference>
<feature type="transmembrane region" description="Helical" evidence="12">
    <location>
        <begin position="6"/>
        <end position="28"/>
    </location>
</feature>
<gene>
    <name evidence="13" type="primary">LOC101243376</name>
</gene>
<evidence type="ECO:0000256" key="12">
    <source>
        <dbReference type="RuleBase" id="RU910715"/>
    </source>
</evidence>
<dbReference type="Ensembl" id="ENSCINT00000027862.2">
    <property type="protein sequence ID" value="ENSCINP00000027616.2"/>
    <property type="gene ID" value="ENSCING00000015675.2"/>
</dbReference>
<dbReference type="Proteomes" id="UP000008144">
    <property type="component" value="Unassembled WGS sequence"/>
</dbReference>
<accession>A0A1W2WL76</accession>
<dbReference type="GO" id="GO:0016020">
    <property type="term" value="C:membrane"/>
    <property type="evidence" value="ECO:0000318"/>
    <property type="project" value="GO_Central"/>
</dbReference>
<proteinExistence type="inferred from homology"/>
<accession>F6WJ76</accession>
<evidence type="ECO:0000256" key="10">
    <source>
        <dbReference type="ARBA" id="ARBA00023034"/>
    </source>
</evidence>
<dbReference type="eggNOG" id="KOG1623">
    <property type="taxonomic scope" value="Eukaryota"/>
</dbReference>
<reference evidence="14" key="1">
    <citation type="journal article" date="2002" name="Science">
        <title>The draft genome of Ciona intestinalis: insights into chordate and vertebrate origins.</title>
        <authorList>
            <person name="Dehal P."/>
            <person name="Satou Y."/>
            <person name="Campbell R.K."/>
            <person name="Chapman J."/>
            <person name="Degnan B."/>
            <person name="De Tomaso A."/>
            <person name="Davidson B."/>
            <person name="Di Gregorio A."/>
            <person name="Gelpke M."/>
            <person name="Goodstein D.M."/>
            <person name="Harafuji N."/>
            <person name="Hastings K.E."/>
            <person name="Ho I."/>
            <person name="Hotta K."/>
            <person name="Huang W."/>
            <person name="Kawashima T."/>
            <person name="Lemaire P."/>
            <person name="Martinez D."/>
            <person name="Meinertzhagen I.A."/>
            <person name="Necula S."/>
            <person name="Nonaka M."/>
            <person name="Putnam N."/>
            <person name="Rash S."/>
            <person name="Saiga H."/>
            <person name="Satake M."/>
            <person name="Terry A."/>
            <person name="Yamada L."/>
            <person name="Wang H.G."/>
            <person name="Awazu S."/>
            <person name="Azumi K."/>
            <person name="Boore J."/>
            <person name="Branno M."/>
            <person name="Chin-Bow S."/>
            <person name="DeSantis R."/>
            <person name="Doyle S."/>
            <person name="Francino P."/>
            <person name="Keys D.N."/>
            <person name="Haga S."/>
            <person name="Hayashi H."/>
            <person name="Hino K."/>
            <person name="Imai K.S."/>
            <person name="Inaba K."/>
            <person name="Kano S."/>
            <person name="Kobayashi K."/>
            <person name="Kobayashi M."/>
            <person name="Lee B.I."/>
            <person name="Makabe K.W."/>
            <person name="Manohar C."/>
            <person name="Matassi G."/>
            <person name="Medina M."/>
            <person name="Mochizuki Y."/>
            <person name="Mount S."/>
            <person name="Morishita T."/>
            <person name="Miura S."/>
            <person name="Nakayama A."/>
            <person name="Nishizaka S."/>
            <person name="Nomoto H."/>
            <person name="Ohta F."/>
            <person name="Oishi K."/>
            <person name="Rigoutsos I."/>
            <person name="Sano M."/>
            <person name="Sasaki A."/>
            <person name="Sasakura Y."/>
            <person name="Shoguchi E."/>
            <person name="Shin-i T."/>
            <person name="Spagnuolo A."/>
            <person name="Stainier D."/>
            <person name="Suzuki M.M."/>
            <person name="Tassy O."/>
            <person name="Takatori N."/>
            <person name="Tokuoka M."/>
            <person name="Yagi K."/>
            <person name="Yoshizaki F."/>
            <person name="Wada S."/>
            <person name="Zhang C."/>
            <person name="Hyatt P.D."/>
            <person name="Larimer F."/>
            <person name="Detter C."/>
            <person name="Doggett N."/>
            <person name="Glavina T."/>
            <person name="Hawkins T."/>
            <person name="Richardson P."/>
            <person name="Lucas S."/>
            <person name="Kohara Y."/>
            <person name="Levine M."/>
            <person name="Satoh N."/>
            <person name="Rokhsar D.S."/>
        </authorList>
    </citation>
    <scope>NUCLEOTIDE SEQUENCE [LARGE SCALE GENOMIC DNA]</scope>
</reference>
<reference evidence="13" key="3">
    <citation type="submission" date="2025-09" db="UniProtKB">
        <authorList>
            <consortium name="Ensembl"/>
        </authorList>
    </citation>
    <scope>IDENTIFICATION</scope>
</reference>
<comment type="subcellular location">
    <subcellularLocation>
        <location evidence="1 12">Cell membrane</location>
        <topology evidence="1 12">Multi-pass membrane protein</topology>
    </subcellularLocation>
    <subcellularLocation>
        <location evidence="2">Golgi apparatus membrane</location>
        <topology evidence="2">Multi-pass membrane protein</topology>
    </subcellularLocation>
</comment>
<dbReference type="GeneTree" id="ENSGT00390000007801"/>
<feature type="transmembrane region" description="Helical" evidence="12">
    <location>
        <begin position="99"/>
        <end position="118"/>
    </location>
</feature>
<dbReference type="RefSeq" id="XP_004227494.1">
    <property type="nucleotide sequence ID" value="XM_004227446.4"/>
</dbReference>
<evidence type="ECO:0000256" key="8">
    <source>
        <dbReference type="ARBA" id="ARBA00022737"/>
    </source>
</evidence>
<evidence type="ECO:0000256" key="1">
    <source>
        <dbReference type="ARBA" id="ARBA00004651"/>
    </source>
</evidence>
<organism evidence="13 14">
    <name type="scientific">Ciona intestinalis</name>
    <name type="common">Transparent sea squirt</name>
    <name type="synonym">Ascidia intestinalis</name>
    <dbReference type="NCBI Taxonomy" id="7719"/>
    <lineage>
        <taxon>Eukaryota</taxon>
        <taxon>Metazoa</taxon>
        <taxon>Chordata</taxon>
        <taxon>Tunicata</taxon>
        <taxon>Ascidiacea</taxon>
        <taxon>Phlebobranchia</taxon>
        <taxon>Cionidae</taxon>
        <taxon>Ciona</taxon>
    </lineage>
</organism>
<keyword evidence="8" id="KW-0677">Repeat</keyword>
<dbReference type="GO" id="GO:0005886">
    <property type="term" value="C:plasma membrane"/>
    <property type="evidence" value="ECO:0007669"/>
    <property type="project" value="UniProtKB-SubCell"/>
</dbReference>
<comment type="function">
    <text evidence="12">Mediates sugar transport across membranes.</text>
</comment>
<keyword evidence="14" id="KW-1185">Reference proteome</keyword>
<dbReference type="Gene3D" id="1.20.1280.290">
    <property type="match status" value="2"/>
</dbReference>
<feature type="transmembrane region" description="Helical" evidence="12">
    <location>
        <begin position="160"/>
        <end position="179"/>
    </location>
</feature>
<feature type="transmembrane region" description="Helical" evidence="12">
    <location>
        <begin position="66"/>
        <end position="87"/>
    </location>
</feature>
<dbReference type="InterPro" id="IPR004316">
    <property type="entry name" value="SWEET_rpt"/>
</dbReference>
<sequence>MDWGVVEIVSFVATVTNVLLFLSGIQIISKIYTRGSSQGFSVLPFIVCFVSSTLWTKYGLLSEDSIMILVNFIGVVIEGFYTAVFYLNTKQKQKKLQMTIFSLLAFMFAVLIYTKYFVNQDLALKHHGFICAAFNIINYAAPLSSAAVVIRKKSTENLSLLLSVVYFLVSVEWFFYGYLHQDNFIMIPNTLGILFCSFQLSLFVFYPSKRTISDHKPDIVTF</sequence>
<evidence type="ECO:0000256" key="9">
    <source>
        <dbReference type="ARBA" id="ARBA00022989"/>
    </source>
</evidence>
<evidence type="ECO:0000256" key="11">
    <source>
        <dbReference type="ARBA" id="ARBA00023136"/>
    </source>
</evidence>
<evidence type="ECO:0000256" key="2">
    <source>
        <dbReference type="ARBA" id="ARBA00004653"/>
    </source>
</evidence>
<evidence type="ECO:0000256" key="5">
    <source>
        <dbReference type="ARBA" id="ARBA00022475"/>
    </source>
</evidence>
<dbReference type="GO" id="GO:0008643">
    <property type="term" value="P:carbohydrate transport"/>
    <property type="evidence" value="ECO:0000318"/>
    <property type="project" value="GO_Central"/>
</dbReference>
<evidence type="ECO:0000313" key="13">
    <source>
        <dbReference type="Ensembl" id="ENSCINP00000027616.2"/>
    </source>
</evidence>
<protein>
    <recommendedName>
        <fullName evidence="12">Sugar transporter SWEET</fullName>
    </recommendedName>
</protein>
<feature type="transmembrane region" description="Helical" evidence="12">
    <location>
        <begin position="40"/>
        <end position="60"/>
    </location>
</feature>
<dbReference type="PANTHER" id="PTHR10791:SF112">
    <property type="entry name" value="SUGAR TRANSPORTER SWEET1"/>
    <property type="match status" value="1"/>
</dbReference>
<evidence type="ECO:0000256" key="4">
    <source>
        <dbReference type="ARBA" id="ARBA00022448"/>
    </source>
</evidence>
<keyword evidence="6 12" id="KW-0762">Sugar transport</keyword>
<keyword evidence="7 12" id="KW-0812">Transmembrane</keyword>
<dbReference type="GeneID" id="101243376"/>
<keyword evidence="9 12" id="KW-1133">Transmembrane helix</keyword>
<dbReference type="GO" id="GO:0000139">
    <property type="term" value="C:Golgi membrane"/>
    <property type="evidence" value="ECO:0007669"/>
    <property type="project" value="UniProtKB-SubCell"/>
</dbReference>
<keyword evidence="5" id="KW-1003">Cell membrane</keyword>
<dbReference type="InParanoid" id="A0A1W2WL76"/>
<comment type="similarity">
    <text evidence="3 12">Belongs to the SWEET sugar transporter family.</text>
</comment>
<keyword evidence="4 12" id="KW-0813">Transport</keyword>
<evidence type="ECO:0000256" key="3">
    <source>
        <dbReference type="ARBA" id="ARBA00007809"/>
    </source>
</evidence>
<reference evidence="13" key="2">
    <citation type="submission" date="2025-08" db="UniProtKB">
        <authorList>
            <consortium name="Ensembl"/>
        </authorList>
    </citation>
    <scope>IDENTIFICATION</scope>
</reference>
<feature type="transmembrane region" description="Helical" evidence="12">
    <location>
        <begin position="124"/>
        <end position="148"/>
    </location>
</feature>
<dbReference type="AlphaFoldDB" id="A0A1W2WL76"/>
<dbReference type="FunCoup" id="A0A1W2WL76">
    <property type="interactions" value="4"/>
</dbReference>
<keyword evidence="10" id="KW-0333">Golgi apparatus</keyword>
<dbReference type="OrthoDB" id="409725at2759"/>
<evidence type="ECO:0000313" key="14">
    <source>
        <dbReference type="Proteomes" id="UP000008144"/>
    </source>
</evidence>
<name>A0A1W2WL76_CIOIN</name>
<dbReference type="Pfam" id="PF03083">
    <property type="entry name" value="MtN3_slv"/>
    <property type="match status" value="2"/>
</dbReference>